<dbReference type="GO" id="GO:0007098">
    <property type="term" value="P:centrosome cycle"/>
    <property type="evidence" value="ECO:0007669"/>
    <property type="project" value="InterPro"/>
</dbReference>
<feature type="coiled-coil region" evidence="1">
    <location>
        <begin position="40"/>
        <end position="74"/>
    </location>
</feature>
<dbReference type="Proteomes" id="UP000694559">
    <property type="component" value="Unplaced"/>
</dbReference>
<reference evidence="2" key="2">
    <citation type="submission" date="2025-09" db="UniProtKB">
        <authorList>
            <consortium name="Ensembl"/>
        </authorList>
    </citation>
    <scope>IDENTIFICATION</scope>
</reference>
<dbReference type="PRINTS" id="PR02090">
    <property type="entry name" value="HAUSAUGMINL4"/>
</dbReference>
<dbReference type="InterPro" id="IPR026214">
    <property type="entry name" value="HAUS4_met"/>
</dbReference>
<evidence type="ECO:0000313" key="3">
    <source>
        <dbReference type="Proteomes" id="UP000694559"/>
    </source>
</evidence>
<proteinExistence type="predicted"/>
<dbReference type="Pfam" id="PF14735">
    <property type="entry name" value="HAUS4"/>
    <property type="match status" value="1"/>
</dbReference>
<dbReference type="PANTHER" id="PTHR16219:SF1">
    <property type="entry name" value="HAUS AUGMIN-LIKE COMPLEX SUBUNIT 4"/>
    <property type="match status" value="1"/>
</dbReference>
<dbReference type="OMA" id="NTHYLEV"/>
<accession>A0A8C6VPM0</accession>
<keyword evidence="1" id="KW-0175">Coiled coil</keyword>
<dbReference type="GeneTree" id="ENSGT00390000014634"/>
<reference evidence="2" key="1">
    <citation type="submission" date="2025-08" db="UniProtKB">
        <authorList>
            <consortium name="Ensembl"/>
        </authorList>
    </citation>
    <scope>IDENTIFICATION</scope>
</reference>
<evidence type="ECO:0000313" key="2">
    <source>
        <dbReference type="Ensembl" id="ENSNNAP00000007413.1"/>
    </source>
</evidence>
<dbReference type="Ensembl" id="ENSNNAT00000007782.1">
    <property type="protein sequence ID" value="ENSNNAP00000007413.1"/>
    <property type="gene ID" value="ENSNNAG00000005017.1"/>
</dbReference>
<dbReference type="AlphaFoldDB" id="A0A8C6VPM0"/>
<dbReference type="PANTHER" id="PTHR16219">
    <property type="entry name" value="AUGMIN SUBUNIT 4 FAMILY MEMBER"/>
    <property type="match status" value="1"/>
</dbReference>
<sequence length="201" mass="23749">MQKKLPAKVGKFLKATCVQLLSYCNPDCEKAGVATQMFMLDDLVKHLATEKQHLREARAQQEELKDRLYKKKALYLKVLLHCLGLLKQMACKFRLEIQSSLDQFKTKYFMVKCNAYFLKFCDNEMEILSETYTPEVVNVHRTIRDKLQSLLTKEEEDLVISHRVLLEYEIMGPEFEKVVEVYTKLHEKIKTHRWMLAELNK</sequence>
<organism evidence="2 3">
    <name type="scientific">Naja naja</name>
    <name type="common">Indian cobra</name>
    <dbReference type="NCBI Taxonomy" id="35670"/>
    <lineage>
        <taxon>Eukaryota</taxon>
        <taxon>Metazoa</taxon>
        <taxon>Chordata</taxon>
        <taxon>Craniata</taxon>
        <taxon>Vertebrata</taxon>
        <taxon>Euteleostomi</taxon>
        <taxon>Lepidosauria</taxon>
        <taxon>Squamata</taxon>
        <taxon>Bifurcata</taxon>
        <taxon>Unidentata</taxon>
        <taxon>Episquamata</taxon>
        <taxon>Toxicofera</taxon>
        <taxon>Serpentes</taxon>
        <taxon>Colubroidea</taxon>
        <taxon>Elapidae</taxon>
        <taxon>Elapinae</taxon>
        <taxon>Naja</taxon>
    </lineage>
</organism>
<keyword evidence="3" id="KW-1185">Reference proteome</keyword>
<name>A0A8C6VPM0_NAJNA</name>
<dbReference type="GO" id="GO:0051011">
    <property type="term" value="F:microtubule minus-end binding"/>
    <property type="evidence" value="ECO:0007669"/>
    <property type="project" value="TreeGrafter"/>
</dbReference>
<evidence type="ECO:0008006" key="4">
    <source>
        <dbReference type="Google" id="ProtNLM"/>
    </source>
</evidence>
<dbReference type="GO" id="GO:0051225">
    <property type="term" value="P:spindle assembly"/>
    <property type="evidence" value="ECO:0007669"/>
    <property type="project" value="InterPro"/>
</dbReference>
<protein>
    <recommendedName>
        <fullName evidence="4">HAUS augmin-like complex subunit 4</fullName>
    </recommendedName>
</protein>
<dbReference type="GO" id="GO:0070652">
    <property type="term" value="C:HAUS complex"/>
    <property type="evidence" value="ECO:0007669"/>
    <property type="project" value="InterPro"/>
</dbReference>
<dbReference type="InterPro" id="IPR029327">
    <property type="entry name" value="HAUS4"/>
</dbReference>
<evidence type="ECO:0000256" key="1">
    <source>
        <dbReference type="SAM" id="Coils"/>
    </source>
</evidence>
<dbReference type="OrthoDB" id="661220at2759"/>